<reference evidence="2" key="1">
    <citation type="journal article" date="2019" name="Int. J. Syst. Evol. Microbiol.">
        <title>The Global Catalogue of Microorganisms (GCM) 10K type strain sequencing project: providing services to taxonomists for standard genome sequencing and annotation.</title>
        <authorList>
            <consortium name="The Broad Institute Genomics Platform"/>
            <consortium name="The Broad Institute Genome Sequencing Center for Infectious Disease"/>
            <person name="Wu L."/>
            <person name="Ma J."/>
        </authorList>
    </citation>
    <scope>NUCLEOTIDE SEQUENCE [LARGE SCALE GENOMIC DNA]</scope>
    <source>
        <strain evidence="2">CGMCC 4.1721</strain>
    </source>
</reference>
<evidence type="ECO:0000313" key="1">
    <source>
        <dbReference type="EMBL" id="MFC5173198.1"/>
    </source>
</evidence>
<evidence type="ECO:0000313" key="2">
    <source>
        <dbReference type="Proteomes" id="UP001596208"/>
    </source>
</evidence>
<dbReference type="Proteomes" id="UP001596208">
    <property type="component" value="Unassembled WGS sequence"/>
</dbReference>
<protein>
    <recommendedName>
        <fullName evidence="3">Antibiotic biosynthesis monooxygenase</fullName>
    </recommendedName>
</protein>
<sequence>MSLQMVRFRADGGTDAEVRSQLARVFAALHAASPQGVVYTAYSSESGQDFILALEREEAAENPLVGLPQAAQLRDLISRAVGAPVPPAPFTVVGSYNS</sequence>
<comment type="caution">
    <text evidence="1">The sequence shown here is derived from an EMBL/GenBank/DDBJ whole genome shotgun (WGS) entry which is preliminary data.</text>
</comment>
<dbReference type="RefSeq" id="WP_065848607.1">
    <property type="nucleotide sequence ID" value="NZ_JBHSKI010000009.1"/>
</dbReference>
<organism evidence="1 2">
    <name type="scientific">Streptomyces mutomycini</name>
    <dbReference type="NCBI Taxonomy" id="284036"/>
    <lineage>
        <taxon>Bacteria</taxon>
        <taxon>Bacillati</taxon>
        <taxon>Actinomycetota</taxon>
        <taxon>Actinomycetes</taxon>
        <taxon>Kitasatosporales</taxon>
        <taxon>Streptomycetaceae</taxon>
        <taxon>Streptomyces</taxon>
    </lineage>
</organism>
<keyword evidence="2" id="KW-1185">Reference proteome</keyword>
<evidence type="ECO:0008006" key="3">
    <source>
        <dbReference type="Google" id="ProtNLM"/>
    </source>
</evidence>
<dbReference type="EMBL" id="JBHSKI010000009">
    <property type="protein sequence ID" value="MFC5173198.1"/>
    <property type="molecule type" value="Genomic_DNA"/>
</dbReference>
<name>A0ABW0B7L9_9ACTN</name>
<accession>A0ABW0B7L9</accession>
<proteinExistence type="predicted"/>
<gene>
    <name evidence="1" type="ORF">ACFPRK_21805</name>
</gene>